<evidence type="ECO:0000256" key="1">
    <source>
        <dbReference type="SAM" id="MobiDB-lite"/>
    </source>
</evidence>
<feature type="region of interest" description="Disordered" evidence="1">
    <location>
        <begin position="274"/>
        <end position="300"/>
    </location>
</feature>
<feature type="transmembrane region" description="Helical" evidence="2">
    <location>
        <begin position="46"/>
        <end position="66"/>
    </location>
</feature>
<keyword evidence="2" id="KW-1133">Transmembrane helix</keyword>
<feature type="compositionally biased region" description="Basic and acidic residues" evidence="1">
    <location>
        <begin position="280"/>
        <end position="300"/>
    </location>
</feature>
<organism evidence="3 4">
    <name type="scientific">Streptomyces monticola</name>
    <dbReference type="NCBI Taxonomy" id="2666263"/>
    <lineage>
        <taxon>Bacteria</taxon>
        <taxon>Bacillati</taxon>
        <taxon>Actinomycetota</taxon>
        <taxon>Actinomycetes</taxon>
        <taxon>Kitasatosporales</taxon>
        <taxon>Streptomycetaceae</taxon>
        <taxon>Streptomyces</taxon>
    </lineage>
</organism>
<accession>A0ABW2JL11</accession>
<evidence type="ECO:0000313" key="3">
    <source>
        <dbReference type="EMBL" id="MFC7306789.1"/>
    </source>
</evidence>
<evidence type="ECO:0000313" key="4">
    <source>
        <dbReference type="Proteomes" id="UP001596523"/>
    </source>
</evidence>
<gene>
    <name evidence="3" type="ORF">ACFQVC_21475</name>
</gene>
<evidence type="ECO:0008006" key="5">
    <source>
        <dbReference type="Google" id="ProtNLM"/>
    </source>
</evidence>
<keyword evidence="2" id="KW-0812">Transmembrane</keyword>
<comment type="caution">
    <text evidence="3">The sequence shown here is derived from an EMBL/GenBank/DDBJ whole genome shotgun (WGS) entry which is preliminary data.</text>
</comment>
<sequence length="300" mass="31651">MSEPSRAETANLLRTLTRVLGAVAVLTLVFTATNVTLFAVGQGVPLAIAVLLDPMVALALAAVLYADARLGAWGIRPPGWSTALRWGAGLAAALLNVWTSLWPDGSIGWPREADVAGVVLHLMPPLLLIALTETIAAYRRIIAGVQADLAHPGFGAGRGIEVQVAPDTEYTAPPPLPAAPAHQRPGAGRSPASDGTALSSSDGPTWADVADSADEVPPIGQEPLPCPERAPEGGLFNRARALDEAARAHTGRPISIRQLRRQLHLGQVRARSLRTQLDALHPEGAPRHETRRENALEQGR</sequence>
<keyword evidence="2" id="KW-0472">Membrane</keyword>
<reference evidence="4" key="1">
    <citation type="journal article" date="2019" name="Int. J. Syst. Evol. Microbiol.">
        <title>The Global Catalogue of Microorganisms (GCM) 10K type strain sequencing project: providing services to taxonomists for standard genome sequencing and annotation.</title>
        <authorList>
            <consortium name="The Broad Institute Genomics Platform"/>
            <consortium name="The Broad Institute Genome Sequencing Center for Infectious Disease"/>
            <person name="Wu L."/>
            <person name="Ma J."/>
        </authorList>
    </citation>
    <scope>NUCLEOTIDE SEQUENCE [LARGE SCALE GENOMIC DNA]</scope>
    <source>
        <strain evidence="4">SYNS20</strain>
    </source>
</reference>
<dbReference type="Proteomes" id="UP001596523">
    <property type="component" value="Unassembled WGS sequence"/>
</dbReference>
<evidence type="ECO:0000256" key="2">
    <source>
        <dbReference type="SAM" id="Phobius"/>
    </source>
</evidence>
<name>A0ABW2JL11_9ACTN</name>
<dbReference type="EMBL" id="JBHTCF010000009">
    <property type="protein sequence ID" value="MFC7306789.1"/>
    <property type="molecule type" value="Genomic_DNA"/>
</dbReference>
<feature type="region of interest" description="Disordered" evidence="1">
    <location>
        <begin position="168"/>
        <end position="233"/>
    </location>
</feature>
<protein>
    <recommendedName>
        <fullName evidence="5">Extensin</fullName>
    </recommendedName>
</protein>
<proteinExistence type="predicted"/>
<dbReference type="RefSeq" id="WP_381832510.1">
    <property type="nucleotide sequence ID" value="NZ_JBHTCF010000009.1"/>
</dbReference>
<keyword evidence="4" id="KW-1185">Reference proteome</keyword>
<feature type="transmembrane region" description="Helical" evidence="2">
    <location>
        <begin position="20"/>
        <end position="40"/>
    </location>
</feature>